<protein>
    <recommendedName>
        <fullName evidence="2">Xylose isomerase-like TIM barrel domain-containing protein</fullName>
    </recommendedName>
</protein>
<name>A0A382RBM4_9ZZZZ</name>
<reference evidence="1" key="1">
    <citation type="submission" date="2018-05" db="EMBL/GenBank/DDBJ databases">
        <authorList>
            <person name="Lanie J.A."/>
            <person name="Ng W.-L."/>
            <person name="Kazmierczak K.M."/>
            <person name="Andrzejewski T.M."/>
            <person name="Davidsen T.M."/>
            <person name="Wayne K.J."/>
            <person name="Tettelin H."/>
            <person name="Glass J.I."/>
            <person name="Rusch D."/>
            <person name="Podicherti R."/>
            <person name="Tsui H.-C.T."/>
            <person name="Winkler M.E."/>
        </authorList>
    </citation>
    <scope>NUCLEOTIDE SEQUENCE</scope>
</reference>
<accession>A0A382RBM4</accession>
<evidence type="ECO:0000313" key="1">
    <source>
        <dbReference type="EMBL" id="SVC94622.1"/>
    </source>
</evidence>
<dbReference type="Gene3D" id="3.20.20.150">
    <property type="entry name" value="Divalent-metal-dependent TIM barrel enzymes"/>
    <property type="match status" value="1"/>
</dbReference>
<dbReference type="InterPro" id="IPR036237">
    <property type="entry name" value="Xyl_isomerase-like_sf"/>
</dbReference>
<dbReference type="EMBL" id="UINC01120249">
    <property type="protein sequence ID" value="SVC94622.1"/>
    <property type="molecule type" value="Genomic_DNA"/>
</dbReference>
<sequence>METAWSWAVTGYSHLHRRHEDLFRTCRHAGLSGVEGSAELVADLGDSELEALAAAYAADGLRFDTVHLPFERDDDIASFYETTRRRAVDKAVL</sequence>
<dbReference type="SUPFAM" id="SSF51658">
    <property type="entry name" value="Xylose isomerase-like"/>
    <property type="match status" value="1"/>
</dbReference>
<proteinExistence type="predicted"/>
<evidence type="ECO:0008006" key="2">
    <source>
        <dbReference type="Google" id="ProtNLM"/>
    </source>
</evidence>
<dbReference type="AlphaFoldDB" id="A0A382RBM4"/>
<organism evidence="1">
    <name type="scientific">marine metagenome</name>
    <dbReference type="NCBI Taxonomy" id="408172"/>
    <lineage>
        <taxon>unclassified sequences</taxon>
        <taxon>metagenomes</taxon>
        <taxon>ecological metagenomes</taxon>
    </lineage>
</organism>
<gene>
    <name evidence="1" type="ORF">METZ01_LOCUS347476</name>
</gene>